<evidence type="ECO:0000313" key="2">
    <source>
        <dbReference type="Proteomes" id="UP001056120"/>
    </source>
</evidence>
<name>A0ACB9HMU3_9ASTR</name>
<keyword evidence="2" id="KW-1185">Reference proteome</keyword>
<organism evidence="1 2">
    <name type="scientific">Smallanthus sonchifolius</name>
    <dbReference type="NCBI Taxonomy" id="185202"/>
    <lineage>
        <taxon>Eukaryota</taxon>
        <taxon>Viridiplantae</taxon>
        <taxon>Streptophyta</taxon>
        <taxon>Embryophyta</taxon>
        <taxon>Tracheophyta</taxon>
        <taxon>Spermatophyta</taxon>
        <taxon>Magnoliopsida</taxon>
        <taxon>eudicotyledons</taxon>
        <taxon>Gunneridae</taxon>
        <taxon>Pentapetalae</taxon>
        <taxon>asterids</taxon>
        <taxon>campanulids</taxon>
        <taxon>Asterales</taxon>
        <taxon>Asteraceae</taxon>
        <taxon>Asteroideae</taxon>
        <taxon>Heliantheae alliance</taxon>
        <taxon>Millerieae</taxon>
        <taxon>Smallanthus</taxon>
    </lineage>
</organism>
<protein>
    <submittedName>
        <fullName evidence="1">Uncharacterized protein</fullName>
    </submittedName>
</protein>
<evidence type="ECO:0000313" key="1">
    <source>
        <dbReference type="EMBL" id="KAI3796638.1"/>
    </source>
</evidence>
<reference evidence="2" key="1">
    <citation type="journal article" date="2022" name="Mol. Ecol. Resour.">
        <title>The genomes of chicory, endive, great burdock and yacon provide insights into Asteraceae palaeo-polyploidization history and plant inulin production.</title>
        <authorList>
            <person name="Fan W."/>
            <person name="Wang S."/>
            <person name="Wang H."/>
            <person name="Wang A."/>
            <person name="Jiang F."/>
            <person name="Liu H."/>
            <person name="Zhao H."/>
            <person name="Xu D."/>
            <person name="Zhang Y."/>
        </authorList>
    </citation>
    <scope>NUCLEOTIDE SEQUENCE [LARGE SCALE GENOMIC DNA]</scope>
    <source>
        <strain evidence="2">cv. Yunnan</strain>
    </source>
</reference>
<sequence length="226" mass="25600">MAPSFYKILLHPSAPHLQIPPDFVSMHLDNKIPNGPVIVFANGGYSWSMKIKRIGDGYCFADGWKNVVEDIPLDFGDFLYFELVDPSTFKMSLYSPDGCQMFVPPKVEHDGGGDDEEDDDEDDDDDDDDDPFFTLVITKTHKNLLRLPPGFVGLTGIAAKGTMTMKNADGNEWSLGLRVDKWCNRHYLSYGWREFKRENDLCDGDECVFKFIRSEGKLLLANVTKK</sequence>
<dbReference type="Proteomes" id="UP001056120">
    <property type="component" value="Linkage Group LG12"/>
</dbReference>
<dbReference type="EMBL" id="CM042029">
    <property type="protein sequence ID" value="KAI3796638.1"/>
    <property type="molecule type" value="Genomic_DNA"/>
</dbReference>
<proteinExistence type="predicted"/>
<reference evidence="1 2" key="2">
    <citation type="journal article" date="2022" name="Mol. Ecol. Resour.">
        <title>The genomes of chicory, endive, great burdock and yacon provide insights into Asteraceae paleo-polyploidization history and plant inulin production.</title>
        <authorList>
            <person name="Fan W."/>
            <person name="Wang S."/>
            <person name="Wang H."/>
            <person name="Wang A."/>
            <person name="Jiang F."/>
            <person name="Liu H."/>
            <person name="Zhao H."/>
            <person name="Xu D."/>
            <person name="Zhang Y."/>
        </authorList>
    </citation>
    <scope>NUCLEOTIDE SEQUENCE [LARGE SCALE GENOMIC DNA]</scope>
    <source>
        <strain evidence="2">cv. Yunnan</strain>
        <tissue evidence="1">Leaves</tissue>
    </source>
</reference>
<gene>
    <name evidence="1" type="ORF">L1987_39316</name>
</gene>
<accession>A0ACB9HMU3</accession>
<comment type="caution">
    <text evidence="1">The sequence shown here is derived from an EMBL/GenBank/DDBJ whole genome shotgun (WGS) entry which is preliminary data.</text>
</comment>